<accession>A0A517Y3B6</accession>
<evidence type="ECO:0000313" key="3">
    <source>
        <dbReference type="EMBL" id="QDU24239.1"/>
    </source>
</evidence>
<gene>
    <name evidence="2" type="ORF">ETAA1_29260</name>
    <name evidence="3" type="ORF">ETAA1_62530</name>
</gene>
<evidence type="ECO:0000313" key="2">
    <source>
        <dbReference type="EMBL" id="QDU20963.1"/>
    </source>
</evidence>
<dbReference type="EMBL" id="CP036273">
    <property type="protein sequence ID" value="QDU20963.1"/>
    <property type="molecule type" value="Genomic_DNA"/>
</dbReference>
<sequence length="153" mass="16336">MKTLPVEYRLRVVQLTEEGASTAEVVEALGVSPSWVRSIKALHRAGEPLAPKSKANHRRSLADREGDRIRARVREKPGTTLADLRRDLGLTTSIANLWNALRALGLSLKKSRSGRPSGTGPMSSPPGPSGRSPPPASTPAGSSSSTRRSGRPR</sequence>
<dbReference type="OrthoDB" id="266329at2"/>
<feature type="compositionally biased region" description="Pro residues" evidence="1">
    <location>
        <begin position="123"/>
        <end position="137"/>
    </location>
</feature>
<dbReference type="InterPro" id="IPR009057">
    <property type="entry name" value="Homeodomain-like_sf"/>
</dbReference>
<feature type="compositionally biased region" description="Low complexity" evidence="1">
    <location>
        <begin position="138"/>
        <end position="147"/>
    </location>
</feature>
<proteinExistence type="predicted"/>
<dbReference type="Proteomes" id="UP000319576">
    <property type="component" value="Chromosome"/>
</dbReference>
<evidence type="ECO:0000313" key="4">
    <source>
        <dbReference type="Proteomes" id="UP000319576"/>
    </source>
</evidence>
<reference evidence="3 4" key="1">
    <citation type="submission" date="2019-02" db="EMBL/GenBank/DDBJ databases">
        <title>Deep-cultivation of Planctomycetes and their phenomic and genomic characterization uncovers novel biology.</title>
        <authorList>
            <person name="Wiegand S."/>
            <person name="Jogler M."/>
            <person name="Boedeker C."/>
            <person name="Pinto D."/>
            <person name="Vollmers J."/>
            <person name="Rivas-Marin E."/>
            <person name="Kohn T."/>
            <person name="Peeters S.H."/>
            <person name="Heuer A."/>
            <person name="Rast P."/>
            <person name="Oberbeckmann S."/>
            <person name="Bunk B."/>
            <person name="Jeske O."/>
            <person name="Meyerdierks A."/>
            <person name="Storesund J.E."/>
            <person name="Kallscheuer N."/>
            <person name="Luecker S."/>
            <person name="Lage O.M."/>
            <person name="Pohl T."/>
            <person name="Merkel B.J."/>
            <person name="Hornburger P."/>
            <person name="Mueller R.-W."/>
            <person name="Bruemmer F."/>
            <person name="Labrenz M."/>
            <person name="Spormann A.M."/>
            <person name="Op den Camp H."/>
            <person name="Overmann J."/>
            <person name="Amann R."/>
            <person name="Jetten M.S.M."/>
            <person name="Mascher T."/>
            <person name="Medema M.H."/>
            <person name="Devos D.P."/>
            <person name="Kaster A.-K."/>
            <person name="Ovreas L."/>
            <person name="Rohde M."/>
            <person name="Galperin M.Y."/>
            <person name="Jogler C."/>
        </authorList>
    </citation>
    <scope>NUCLEOTIDE SEQUENCE [LARGE SCALE GENOMIC DNA]</scope>
    <source>
        <strain evidence="3 4">ETA_A1</strain>
    </source>
</reference>
<feature type="compositionally biased region" description="Basic and acidic residues" evidence="1">
    <location>
        <begin position="60"/>
        <end position="74"/>
    </location>
</feature>
<dbReference type="EMBL" id="CP036273">
    <property type="protein sequence ID" value="QDU24239.1"/>
    <property type="molecule type" value="Genomic_DNA"/>
</dbReference>
<dbReference type="KEGG" id="uli:ETAA1_29260"/>
<dbReference type="SUPFAM" id="SSF46689">
    <property type="entry name" value="Homeodomain-like"/>
    <property type="match status" value="1"/>
</dbReference>
<evidence type="ECO:0000256" key="1">
    <source>
        <dbReference type="SAM" id="MobiDB-lite"/>
    </source>
</evidence>
<feature type="region of interest" description="Disordered" evidence="1">
    <location>
        <begin position="47"/>
        <end position="74"/>
    </location>
</feature>
<protein>
    <submittedName>
        <fullName evidence="3">Uncharacterized protein</fullName>
    </submittedName>
</protein>
<dbReference type="Pfam" id="PF13384">
    <property type="entry name" value="HTH_23"/>
    <property type="match status" value="1"/>
</dbReference>
<organism evidence="3 4">
    <name type="scientific">Urbifossiella limnaea</name>
    <dbReference type="NCBI Taxonomy" id="2528023"/>
    <lineage>
        <taxon>Bacteria</taxon>
        <taxon>Pseudomonadati</taxon>
        <taxon>Planctomycetota</taxon>
        <taxon>Planctomycetia</taxon>
        <taxon>Gemmatales</taxon>
        <taxon>Gemmataceae</taxon>
        <taxon>Urbifossiella</taxon>
    </lineage>
</organism>
<name>A0A517Y3B6_9BACT</name>
<dbReference type="AlphaFoldDB" id="A0A517Y3B6"/>
<feature type="region of interest" description="Disordered" evidence="1">
    <location>
        <begin position="108"/>
        <end position="153"/>
    </location>
</feature>
<dbReference type="KEGG" id="uli:ETAA1_62530"/>
<keyword evidence="4" id="KW-1185">Reference proteome</keyword>